<dbReference type="Gene3D" id="2.60.120.260">
    <property type="entry name" value="Galactose-binding domain-like"/>
    <property type="match status" value="2"/>
</dbReference>
<evidence type="ECO:0000256" key="1">
    <source>
        <dbReference type="ARBA" id="ARBA00023157"/>
    </source>
</evidence>
<proteinExistence type="predicted"/>
<dbReference type="InterPro" id="IPR000421">
    <property type="entry name" value="FA58C"/>
</dbReference>
<gene>
    <name evidence="3" type="ORF">NEMVEDRAFT_v1g51980</name>
</gene>
<accession>A7SBX6</accession>
<dbReference type="PROSITE" id="PS01285">
    <property type="entry name" value="FA58C_1"/>
    <property type="match status" value="2"/>
</dbReference>
<dbReference type="InterPro" id="IPR008979">
    <property type="entry name" value="Galactose-bd-like_sf"/>
</dbReference>
<name>A7SBX6_NEMVE</name>
<keyword evidence="1" id="KW-1015">Disulfide bond</keyword>
<feature type="domain" description="F5/8 type C" evidence="2">
    <location>
        <begin position="166"/>
        <end position="321"/>
    </location>
</feature>
<dbReference type="HOGENOM" id="CLU_030066_0_2_1"/>
<dbReference type="OMA" id="GCACGEY"/>
<protein>
    <recommendedName>
        <fullName evidence="2">F5/8 type C domain-containing protein</fullName>
    </recommendedName>
</protein>
<dbReference type="PhylomeDB" id="A7SBX6"/>
<feature type="domain" description="F5/8 type C" evidence="2">
    <location>
        <begin position="1"/>
        <end position="158"/>
    </location>
</feature>
<dbReference type="Proteomes" id="UP000001593">
    <property type="component" value="Unassembled WGS sequence"/>
</dbReference>
<feature type="non-terminal residue" evidence="3">
    <location>
        <position position="321"/>
    </location>
</feature>
<feature type="non-terminal residue" evidence="3">
    <location>
        <position position="1"/>
    </location>
</feature>
<dbReference type="FunFam" id="2.60.120.260:FF:000002">
    <property type="entry name" value="Coagulation factor VIII"/>
    <property type="match status" value="1"/>
</dbReference>
<dbReference type="STRING" id="45351.A7SBX6"/>
<keyword evidence="4" id="KW-1185">Reference proteome</keyword>
<reference evidence="3 4" key="1">
    <citation type="journal article" date="2007" name="Science">
        <title>Sea anemone genome reveals ancestral eumetazoan gene repertoire and genomic organization.</title>
        <authorList>
            <person name="Putnam N.H."/>
            <person name="Srivastava M."/>
            <person name="Hellsten U."/>
            <person name="Dirks B."/>
            <person name="Chapman J."/>
            <person name="Salamov A."/>
            <person name="Terry A."/>
            <person name="Shapiro H."/>
            <person name="Lindquist E."/>
            <person name="Kapitonov V.V."/>
            <person name="Jurka J."/>
            <person name="Genikhovich G."/>
            <person name="Grigoriev I.V."/>
            <person name="Lucas S.M."/>
            <person name="Steele R.E."/>
            <person name="Finnerty J.R."/>
            <person name="Technau U."/>
            <person name="Martindale M.Q."/>
            <person name="Rokhsar D.S."/>
        </authorList>
    </citation>
    <scope>NUCLEOTIDE SEQUENCE [LARGE SCALE GENOMIC DNA]</scope>
    <source>
        <strain evidence="4">CH2 X CH6</strain>
    </source>
</reference>
<dbReference type="PANTHER" id="PTHR24543:SF291">
    <property type="entry name" value="SMOKE ALARM, ISOFORM D"/>
    <property type="match status" value="1"/>
</dbReference>
<dbReference type="PROSITE" id="PS50022">
    <property type="entry name" value="FA58C_3"/>
    <property type="match status" value="2"/>
</dbReference>
<dbReference type="SMART" id="SM00231">
    <property type="entry name" value="FA58C"/>
    <property type="match status" value="2"/>
</dbReference>
<dbReference type="AlphaFoldDB" id="A7SBX6"/>
<sequence length="321" mass="35645">LGMEDGRIADSAITASSSFSPACNASRSRLHAKKELQGSQEVCGGWVAANNSLDGPHWLKVDHGRLTSVTEIAIQGRDDSTNPQWTMTFTVSHSRDGHQWTDHVQQQSNSLCQVLTGNNDTMTVVSHNILPVLVTRYVRVTIKTFHGWPVLRVELYGCACGEYFKCPRPLGMENGKIADSAITASSSFPSAGYYLPFNARLNRTSYAWLANSNYNGDQWLQIDLSSVTIVTSVSTQGRGNNNDQWVKNYTLSYSYSEEHWTTYAINGIHKGPLDTRLIFDGNSDTATIVTHNLLPAIEARFVRFQPKAFNGRIAMRTELYG</sequence>
<dbReference type="EMBL" id="DS469619">
    <property type="protein sequence ID" value="EDO38806.1"/>
    <property type="molecule type" value="Genomic_DNA"/>
</dbReference>
<dbReference type="InParanoid" id="A7SBX6"/>
<evidence type="ECO:0000313" key="4">
    <source>
        <dbReference type="Proteomes" id="UP000001593"/>
    </source>
</evidence>
<organism evidence="3 4">
    <name type="scientific">Nematostella vectensis</name>
    <name type="common">Starlet sea anemone</name>
    <dbReference type="NCBI Taxonomy" id="45351"/>
    <lineage>
        <taxon>Eukaryota</taxon>
        <taxon>Metazoa</taxon>
        <taxon>Cnidaria</taxon>
        <taxon>Anthozoa</taxon>
        <taxon>Hexacorallia</taxon>
        <taxon>Actiniaria</taxon>
        <taxon>Edwardsiidae</taxon>
        <taxon>Nematostella</taxon>
    </lineage>
</organism>
<dbReference type="SUPFAM" id="SSF49785">
    <property type="entry name" value="Galactose-binding domain-like"/>
    <property type="match status" value="2"/>
</dbReference>
<evidence type="ECO:0000259" key="2">
    <source>
        <dbReference type="PROSITE" id="PS50022"/>
    </source>
</evidence>
<dbReference type="PANTHER" id="PTHR24543">
    <property type="entry name" value="MULTICOPPER OXIDASE-RELATED"/>
    <property type="match status" value="1"/>
</dbReference>
<dbReference type="Pfam" id="PF00754">
    <property type="entry name" value="F5_F8_type_C"/>
    <property type="match status" value="2"/>
</dbReference>
<dbReference type="CDD" id="cd00057">
    <property type="entry name" value="FA58C"/>
    <property type="match status" value="2"/>
</dbReference>
<evidence type="ECO:0000313" key="3">
    <source>
        <dbReference type="EMBL" id="EDO38806.1"/>
    </source>
</evidence>